<evidence type="ECO:0000313" key="3">
    <source>
        <dbReference type="Proteomes" id="UP001162085"/>
    </source>
</evidence>
<proteinExistence type="predicted"/>
<feature type="compositionally biased region" description="Low complexity" evidence="1">
    <location>
        <begin position="759"/>
        <end position="772"/>
    </location>
</feature>
<protein>
    <submittedName>
        <fullName evidence="2">Uncharacterized protein</fullName>
    </submittedName>
</protein>
<feature type="region of interest" description="Disordered" evidence="1">
    <location>
        <begin position="127"/>
        <end position="196"/>
    </location>
</feature>
<feature type="region of interest" description="Disordered" evidence="1">
    <location>
        <begin position="652"/>
        <end position="687"/>
    </location>
</feature>
<dbReference type="Proteomes" id="UP001162085">
    <property type="component" value="Chromosome 2"/>
</dbReference>
<dbReference type="EMBL" id="OX365929">
    <property type="protein sequence ID" value="CAI4056950.1"/>
    <property type="molecule type" value="Genomic_DNA"/>
</dbReference>
<accession>A0ABN8WNS7</accession>
<feature type="compositionally biased region" description="Low complexity" evidence="1">
    <location>
        <begin position="129"/>
        <end position="145"/>
    </location>
</feature>
<name>A0ABN8WNS7_SACUV</name>
<feature type="region of interest" description="Disordered" evidence="1">
    <location>
        <begin position="749"/>
        <end position="789"/>
    </location>
</feature>
<feature type="compositionally biased region" description="Basic residues" evidence="1">
    <location>
        <begin position="63"/>
        <end position="72"/>
    </location>
</feature>
<gene>
    <name evidence="2" type="primary">SUVZ02G3570</name>
    <name evidence="2" type="ORF">SUVZ_02G3570</name>
</gene>
<keyword evidence="3" id="KW-1185">Reference proteome</keyword>
<evidence type="ECO:0000256" key="1">
    <source>
        <dbReference type="SAM" id="MobiDB-lite"/>
    </source>
</evidence>
<feature type="region of interest" description="Disordered" evidence="1">
    <location>
        <begin position="517"/>
        <end position="541"/>
    </location>
</feature>
<feature type="region of interest" description="Disordered" evidence="1">
    <location>
        <begin position="1"/>
        <end position="97"/>
    </location>
</feature>
<sequence length="789" mass="86837">MFDSFNSSKNKRRSFFRFGSESKNSDSEQSVRKPSTPPAMRKSTSNTPPSRDKTITPDVPPRSPHRNVHTRSRSIQAPLEKGPLKNTNPFLNAGTNTSESFTSLKFKEVPTNDSKDNRKLATNNITKENTSPFTTSTNSNVNISNLKRPRPPPPPVDMKSITTSLSNSTIKEDTSTDNDYEQNIITPPSRNQHRRQRSEAEKLVDDIEDYIIEHNGNSESPISANTASFSDVETAQDVPAVDALSIPILRDVSIESSLSYVKPLVVGGGVANGHIDTKEVILEHPVQLSSNLDDGNDRFSFTTSVSGKSTRSLQQVVKDESNGFKSAHSDFVYKSIDHLKSDESIGSARRPLRITNEADSSSSDEEQNNNQDNYSFGEEKSNASTGTADHQGLRVKNDVPTQEPELATHRRVFRVVNEDRPSFYLNSAEDTGSLIDKHSFDTATSSGEYCMPLNVANPSEPSISKSVKSNVLSTLDSSGDTKSSNKTSELNSLNSISESLVHAAHSLNEDTISTEEVAGFPSSAPTVPSEKSVKGSTLTSVVSNKSEKSVPLVSSYVEELRLKYYRTSNFLQAPPNLPVALKQKNNLIQPRNIKVKLRTSSKQIGIKHGKVKQKLLALETRNEDSNERSNGADSKNNINVDHTKEFHKLLEKETGVDSASKSGDADEDQADDYLKDIPGDEAYNSDDIMAPLREKKGQTDSADSVTRSSTVVSYYTRSQNRMRSGTLDNDYVNRQKLPTHICLQDYRDSNAKNDVTRQDSVSTTDSDAVDPSYSLGRGLRVANPDSDPE</sequence>
<feature type="compositionally biased region" description="Polar residues" evidence="1">
    <location>
        <begin position="181"/>
        <end position="190"/>
    </location>
</feature>
<organism evidence="2 3">
    <name type="scientific">Saccharomyces uvarum</name>
    <name type="common">Yeast</name>
    <name type="synonym">Saccharomyces bayanus var. uvarum</name>
    <dbReference type="NCBI Taxonomy" id="230603"/>
    <lineage>
        <taxon>Eukaryota</taxon>
        <taxon>Fungi</taxon>
        <taxon>Dikarya</taxon>
        <taxon>Ascomycota</taxon>
        <taxon>Saccharomycotina</taxon>
        <taxon>Saccharomycetes</taxon>
        <taxon>Saccharomycetales</taxon>
        <taxon>Saccharomycetaceae</taxon>
        <taxon>Saccharomyces</taxon>
    </lineage>
</organism>
<feature type="compositionally biased region" description="Polar residues" evidence="1">
    <location>
        <begin position="85"/>
        <end position="97"/>
    </location>
</feature>
<feature type="compositionally biased region" description="Polar residues" evidence="1">
    <location>
        <begin position="628"/>
        <end position="640"/>
    </location>
</feature>
<feature type="region of interest" description="Disordered" evidence="1">
    <location>
        <begin position="619"/>
        <end position="640"/>
    </location>
</feature>
<reference evidence="2" key="1">
    <citation type="submission" date="2022-10" db="EMBL/GenBank/DDBJ databases">
        <authorList>
            <person name="Byrne P K."/>
        </authorList>
    </citation>
    <scope>NUCLEOTIDE SEQUENCE</scope>
    <source>
        <strain evidence="2">ZP964</strain>
    </source>
</reference>
<feature type="compositionally biased region" description="Polar residues" evidence="1">
    <location>
        <begin position="160"/>
        <end position="169"/>
    </location>
</feature>
<feature type="region of interest" description="Disordered" evidence="1">
    <location>
        <begin position="347"/>
        <end position="399"/>
    </location>
</feature>
<evidence type="ECO:0000313" key="2">
    <source>
        <dbReference type="EMBL" id="CAI4056950.1"/>
    </source>
</evidence>